<dbReference type="AlphaFoldDB" id="A0A376G7A8"/>
<evidence type="ECO:0000256" key="1">
    <source>
        <dbReference type="SAM" id="Phobius"/>
    </source>
</evidence>
<accession>A0A376G7A8</accession>
<keyword evidence="1" id="KW-0812">Transmembrane</keyword>
<keyword evidence="1" id="KW-1133">Transmembrane helix</keyword>
<protein>
    <recommendedName>
        <fullName evidence="4">Anti-sigma factor</fullName>
    </recommendedName>
</protein>
<reference evidence="2 3" key="1">
    <citation type="submission" date="2018-06" db="EMBL/GenBank/DDBJ databases">
        <authorList>
            <consortium name="Pathogen Informatics"/>
            <person name="Doyle S."/>
        </authorList>
    </citation>
    <scope>NUCLEOTIDE SEQUENCE [LARGE SCALE GENOMIC DNA]</scope>
    <source>
        <strain evidence="2 3">NCTC13456</strain>
    </source>
</reference>
<name>A0A376G7A8_9FLAO</name>
<dbReference type="Proteomes" id="UP000254737">
    <property type="component" value="Unassembled WGS sequence"/>
</dbReference>
<evidence type="ECO:0000313" key="3">
    <source>
        <dbReference type="Proteomes" id="UP000254737"/>
    </source>
</evidence>
<evidence type="ECO:0000313" key="2">
    <source>
        <dbReference type="EMBL" id="STD54486.1"/>
    </source>
</evidence>
<feature type="transmembrane region" description="Helical" evidence="1">
    <location>
        <begin position="75"/>
        <end position="95"/>
    </location>
</feature>
<evidence type="ECO:0008006" key="4">
    <source>
        <dbReference type="Google" id="ProtNLM"/>
    </source>
</evidence>
<gene>
    <name evidence="2" type="ORF">NCTC13456_01039</name>
</gene>
<dbReference type="STRING" id="343874.GCA_000805695_02720"/>
<sequence length="233" mass="26816">MKKEQSIINKDDFFAGKLTDEQEKQLINNENDSFFETLKEEKEVKMELSFDDFMAKVEENQPKVIEKSKTKEFSLWKISGIAASILLVVGLFFFLNQTNNVEHHQEIVKTIEPNKKEVEVVKNKEEKTVEKPNTVISEPNNIEIKHEVSQFVKETKSIKQENKKSTIQPIEQEITKPESAEEYSSDFVIVNGQPVENMEEAKALAYSTMKLFSKNVDQGAKAIRQLKSLSIEL</sequence>
<proteinExistence type="predicted"/>
<dbReference type="EMBL" id="UFXS01000001">
    <property type="protein sequence ID" value="STD54486.1"/>
    <property type="molecule type" value="Genomic_DNA"/>
</dbReference>
<keyword evidence="1" id="KW-0472">Membrane</keyword>
<dbReference type="RefSeq" id="WP_114999144.1">
    <property type="nucleotide sequence ID" value="NZ_UFXS01000001.1"/>
</dbReference>
<organism evidence="2 3">
    <name type="scientific">Empedobacter falsenii</name>
    <dbReference type="NCBI Taxonomy" id="343874"/>
    <lineage>
        <taxon>Bacteria</taxon>
        <taxon>Pseudomonadati</taxon>
        <taxon>Bacteroidota</taxon>
        <taxon>Flavobacteriia</taxon>
        <taxon>Flavobacteriales</taxon>
        <taxon>Weeksellaceae</taxon>
        <taxon>Empedobacter</taxon>
    </lineage>
</organism>